<protein>
    <recommendedName>
        <fullName evidence="14">Cytochrome P450</fullName>
    </recommendedName>
</protein>
<dbReference type="STRING" id="3871.A0A4P1QQN3"/>
<keyword evidence="5 10" id="KW-0560">Oxidoreductase</keyword>
<dbReference type="KEGG" id="lang:109334259"/>
<evidence type="ECO:0000256" key="8">
    <source>
        <dbReference type="ARBA" id="ARBA00023136"/>
    </source>
</evidence>
<dbReference type="Pfam" id="PF00067">
    <property type="entry name" value="p450"/>
    <property type="match status" value="1"/>
</dbReference>
<dbReference type="GO" id="GO:0016020">
    <property type="term" value="C:membrane"/>
    <property type="evidence" value="ECO:0007669"/>
    <property type="project" value="UniProtKB-SubCell"/>
</dbReference>
<dbReference type="PROSITE" id="PS00086">
    <property type="entry name" value="CYTOCHROME_P450"/>
    <property type="match status" value="1"/>
</dbReference>
<dbReference type="EMBL" id="CM007379">
    <property type="protein sequence ID" value="OIV92560.1"/>
    <property type="molecule type" value="Genomic_DNA"/>
</dbReference>
<proteinExistence type="inferred from homology"/>
<keyword evidence="11" id="KW-0812">Transmembrane</keyword>
<dbReference type="PRINTS" id="PR00385">
    <property type="entry name" value="P450"/>
</dbReference>
<keyword evidence="11" id="KW-1133">Transmembrane helix</keyword>
<evidence type="ECO:0000256" key="6">
    <source>
        <dbReference type="ARBA" id="ARBA00023004"/>
    </source>
</evidence>
<organism evidence="12 13">
    <name type="scientific">Lupinus angustifolius</name>
    <name type="common">Narrow-leaved blue lupine</name>
    <dbReference type="NCBI Taxonomy" id="3871"/>
    <lineage>
        <taxon>Eukaryota</taxon>
        <taxon>Viridiplantae</taxon>
        <taxon>Streptophyta</taxon>
        <taxon>Embryophyta</taxon>
        <taxon>Tracheophyta</taxon>
        <taxon>Spermatophyta</taxon>
        <taxon>Magnoliopsida</taxon>
        <taxon>eudicotyledons</taxon>
        <taxon>Gunneridae</taxon>
        <taxon>Pentapetalae</taxon>
        <taxon>rosids</taxon>
        <taxon>fabids</taxon>
        <taxon>Fabales</taxon>
        <taxon>Fabaceae</taxon>
        <taxon>Papilionoideae</taxon>
        <taxon>50 kb inversion clade</taxon>
        <taxon>genistoids sensu lato</taxon>
        <taxon>core genistoids</taxon>
        <taxon>Genisteae</taxon>
        <taxon>Lupinus</taxon>
    </lineage>
</organism>
<dbReference type="PANTHER" id="PTHR47947:SF24">
    <property type="entry name" value="ISOFLAVONE 2'-HYDROXYLASE-LIKE"/>
    <property type="match status" value="1"/>
</dbReference>
<reference evidence="12 13" key="1">
    <citation type="journal article" date="2017" name="Plant Biotechnol. J.">
        <title>A comprehensive draft genome sequence for lupin (Lupinus angustifolius), an emerging health food: insights into plant-microbe interactions and legume evolution.</title>
        <authorList>
            <person name="Hane J.K."/>
            <person name="Ming Y."/>
            <person name="Kamphuis L.G."/>
            <person name="Nelson M.N."/>
            <person name="Garg G."/>
            <person name="Atkins C.A."/>
            <person name="Bayer P.E."/>
            <person name="Bravo A."/>
            <person name="Bringans S."/>
            <person name="Cannon S."/>
            <person name="Edwards D."/>
            <person name="Foley R."/>
            <person name="Gao L.L."/>
            <person name="Harrison M.J."/>
            <person name="Huang W."/>
            <person name="Hurgobin B."/>
            <person name="Li S."/>
            <person name="Liu C.W."/>
            <person name="McGrath A."/>
            <person name="Morahan G."/>
            <person name="Murray J."/>
            <person name="Weller J."/>
            <person name="Jian J."/>
            <person name="Singh K.B."/>
        </authorList>
    </citation>
    <scope>NUCLEOTIDE SEQUENCE [LARGE SCALE GENOMIC DNA]</scope>
    <source>
        <strain evidence="13">cv. Tanjil</strain>
        <tissue evidence="12">Whole plant</tissue>
    </source>
</reference>
<dbReference type="InterPro" id="IPR036396">
    <property type="entry name" value="Cyt_P450_sf"/>
</dbReference>
<evidence type="ECO:0000313" key="13">
    <source>
        <dbReference type="Proteomes" id="UP000188354"/>
    </source>
</evidence>
<keyword evidence="7 10" id="KW-0503">Monooxygenase</keyword>
<dbReference type="GO" id="GO:0016705">
    <property type="term" value="F:oxidoreductase activity, acting on paired donors, with incorporation or reduction of molecular oxygen"/>
    <property type="evidence" value="ECO:0007669"/>
    <property type="project" value="InterPro"/>
</dbReference>
<evidence type="ECO:0000256" key="7">
    <source>
        <dbReference type="ARBA" id="ARBA00023033"/>
    </source>
</evidence>
<sequence length="492" mass="56795">MTLFFYFSIIFLVSLVTLKFLFQTKKLKNFPPSPPHFPIIGNLQQIKQPLHQSFYELAKKYGKIFSLRFGSCLVVVVSSYKTAQECFTKNDVTFSNRPKLLLGKYIGYNYTAVVFAPYGDHWRNLRRIITLELLSSHRLNSSLEIRTDEIMRLLQKLGQVSCKDFVKVELKSKFKELTFNTMMRVLAGKRYYGEDVDPSDLEEANKFREIMKELGKFGDFIPTVWSRLFDLFSENGLKKTGEKLDAFIQKIVDEHRARKQDDNSMIGHLLKQQQAQPEYYTDQIIKGLLMDLLNAGTDTSAVTLEWVISNLVNNPEILNKLRKEIDTEIGQDRLMIETDVPKLPYLQNVVSETLRLHPAAPLLVPHFSSDECTVGEYKVPKDTTLYVNIWAIHRDPDLWKDPMVFRPERFEKEGEVNKLISFGIGRRACPGENMAQRTLTLGLGLLVQCFDWKRIGEELVDLSEGQGITVPKKYPLEAMCRMRHIPATKSFI</sequence>
<dbReference type="CDD" id="cd20653">
    <property type="entry name" value="CYP81"/>
    <property type="match status" value="1"/>
</dbReference>
<accession>A0A4P1QQN3</accession>
<dbReference type="FunFam" id="1.10.630.10:FF:000023">
    <property type="entry name" value="Cytochrome P450 family protein"/>
    <property type="match status" value="1"/>
</dbReference>
<keyword evidence="3 9" id="KW-0349">Heme</keyword>
<evidence type="ECO:0000256" key="11">
    <source>
        <dbReference type="SAM" id="Phobius"/>
    </source>
</evidence>
<name>A0A4P1QQN3_LUPAN</name>
<dbReference type="GO" id="GO:0005506">
    <property type="term" value="F:iron ion binding"/>
    <property type="evidence" value="ECO:0007669"/>
    <property type="project" value="InterPro"/>
</dbReference>
<dbReference type="InterPro" id="IPR017972">
    <property type="entry name" value="Cyt_P450_CS"/>
</dbReference>
<dbReference type="Gramene" id="OIV92560">
    <property type="protein sequence ID" value="OIV92560"/>
    <property type="gene ID" value="TanjilG_02323"/>
</dbReference>
<comment type="subcellular location">
    <subcellularLocation>
        <location evidence="1">Membrane</location>
    </subcellularLocation>
</comment>
<dbReference type="InterPro" id="IPR001128">
    <property type="entry name" value="Cyt_P450"/>
</dbReference>
<evidence type="ECO:0000256" key="2">
    <source>
        <dbReference type="ARBA" id="ARBA00010617"/>
    </source>
</evidence>
<comment type="cofactor">
    <cofactor evidence="9">
        <name>heme</name>
        <dbReference type="ChEBI" id="CHEBI:30413"/>
    </cofactor>
</comment>
<dbReference type="GO" id="GO:0020037">
    <property type="term" value="F:heme binding"/>
    <property type="evidence" value="ECO:0007669"/>
    <property type="project" value="InterPro"/>
</dbReference>
<dbReference type="Gene3D" id="1.10.630.10">
    <property type="entry name" value="Cytochrome P450"/>
    <property type="match status" value="1"/>
</dbReference>
<dbReference type="Proteomes" id="UP000188354">
    <property type="component" value="Chromosome LG19"/>
</dbReference>
<comment type="similarity">
    <text evidence="2 10">Belongs to the cytochrome P450 family.</text>
</comment>
<feature type="transmembrane region" description="Helical" evidence="11">
    <location>
        <begin position="6"/>
        <end position="22"/>
    </location>
</feature>
<dbReference type="GO" id="GO:0004497">
    <property type="term" value="F:monooxygenase activity"/>
    <property type="evidence" value="ECO:0007669"/>
    <property type="project" value="UniProtKB-KW"/>
</dbReference>
<evidence type="ECO:0008006" key="14">
    <source>
        <dbReference type="Google" id="ProtNLM"/>
    </source>
</evidence>
<evidence type="ECO:0000256" key="5">
    <source>
        <dbReference type="ARBA" id="ARBA00023002"/>
    </source>
</evidence>
<evidence type="ECO:0000256" key="4">
    <source>
        <dbReference type="ARBA" id="ARBA00022723"/>
    </source>
</evidence>
<dbReference type="OrthoDB" id="1055148at2759"/>
<evidence type="ECO:0000256" key="3">
    <source>
        <dbReference type="ARBA" id="ARBA00022617"/>
    </source>
</evidence>
<dbReference type="SUPFAM" id="SSF48264">
    <property type="entry name" value="Cytochrome P450"/>
    <property type="match status" value="1"/>
</dbReference>
<dbReference type="AlphaFoldDB" id="A0A4P1QQN3"/>
<gene>
    <name evidence="12" type="ORF">TanjilG_02323</name>
</gene>
<feature type="binding site" description="axial binding residue" evidence="9">
    <location>
        <position position="429"/>
    </location>
    <ligand>
        <name>heme</name>
        <dbReference type="ChEBI" id="CHEBI:30413"/>
    </ligand>
    <ligandPart>
        <name>Fe</name>
        <dbReference type="ChEBI" id="CHEBI:18248"/>
    </ligandPart>
</feature>
<evidence type="ECO:0000256" key="1">
    <source>
        <dbReference type="ARBA" id="ARBA00004370"/>
    </source>
</evidence>
<dbReference type="PANTHER" id="PTHR47947">
    <property type="entry name" value="CYTOCHROME P450 82C3-RELATED"/>
    <property type="match status" value="1"/>
</dbReference>
<evidence type="ECO:0000256" key="9">
    <source>
        <dbReference type="PIRSR" id="PIRSR602401-1"/>
    </source>
</evidence>
<dbReference type="PRINTS" id="PR00463">
    <property type="entry name" value="EP450I"/>
</dbReference>
<dbReference type="InterPro" id="IPR050651">
    <property type="entry name" value="Plant_Cytochrome_P450_Monoox"/>
</dbReference>
<keyword evidence="13" id="KW-1185">Reference proteome</keyword>
<dbReference type="InterPro" id="IPR002401">
    <property type="entry name" value="Cyt_P450_E_grp-I"/>
</dbReference>
<keyword evidence="6 9" id="KW-0408">Iron</keyword>
<evidence type="ECO:0000313" key="12">
    <source>
        <dbReference type="EMBL" id="OIV92560.1"/>
    </source>
</evidence>
<keyword evidence="4 9" id="KW-0479">Metal-binding</keyword>
<evidence type="ECO:0000256" key="10">
    <source>
        <dbReference type="RuleBase" id="RU000461"/>
    </source>
</evidence>
<keyword evidence="8 11" id="KW-0472">Membrane</keyword>